<feature type="compositionally biased region" description="Low complexity" evidence="1">
    <location>
        <begin position="47"/>
        <end position="65"/>
    </location>
</feature>
<organism evidence="2 3">
    <name type="scientific">Salininema proteolyticum</name>
    <dbReference type="NCBI Taxonomy" id="1607685"/>
    <lineage>
        <taxon>Bacteria</taxon>
        <taxon>Bacillati</taxon>
        <taxon>Actinomycetota</taxon>
        <taxon>Actinomycetes</taxon>
        <taxon>Glycomycetales</taxon>
        <taxon>Glycomycetaceae</taxon>
        <taxon>Salininema</taxon>
    </lineage>
</organism>
<evidence type="ECO:0000313" key="3">
    <source>
        <dbReference type="Proteomes" id="UP001595823"/>
    </source>
</evidence>
<gene>
    <name evidence="2" type="ORF">ACFPET_03740</name>
</gene>
<dbReference type="RefSeq" id="WP_380618038.1">
    <property type="nucleotide sequence ID" value="NZ_JBHSDK010000003.1"/>
</dbReference>
<reference evidence="3" key="1">
    <citation type="journal article" date="2019" name="Int. J. Syst. Evol. Microbiol.">
        <title>The Global Catalogue of Microorganisms (GCM) 10K type strain sequencing project: providing services to taxonomists for standard genome sequencing and annotation.</title>
        <authorList>
            <consortium name="The Broad Institute Genomics Platform"/>
            <consortium name="The Broad Institute Genome Sequencing Center for Infectious Disease"/>
            <person name="Wu L."/>
            <person name="Ma J."/>
        </authorList>
    </citation>
    <scope>NUCLEOTIDE SEQUENCE [LARGE SCALE GENOMIC DNA]</scope>
    <source>
        <strain evidence="3">IBRC-M 10908</strain>
    </source>
</reference>
<feature type="region of interest" description="Disordered" evidence="1">
    <location>
        <begin position="46"/>
        <end position="76"/>
    </location>
</feature>
<accession>A0ABV8TU49</accession>
<comment type="caution">
    <text evidence="2">The sequence shown here is derived from an EMBL/GenBank/DDBJ whole genome shotgun (WGS) entry which is preliminary data.</text>
</comment>
<evidence type="ECO:0000256" key="1">
    <source>
        <dbReference type="SAM" id="MobiDB-lite"/>
    </source>
</evidence>
<evidence type="ECO:0000313" key="2">
    <source>
        <dbReference type="EMBL" id="MFC4334306.1"/>
    </source>
</evidence>
<dbReference type="EMBL" id="JBHSDK010000003">
    <property type="protein sequence ID" value="MFC4334306.1"/>
    <property type="molecule type" value="Genomic_DNA"/>
</dbReference>
<protein>
    <submittedName>
        <fullName evidence="2">Uncharacterized protein</fullName>
    </submittedName>
</protein>
<name>A0ABV8TU49_9ACTN</name>
<proteinExistence type="predicted"/>
<dbReference type="Proteomes" id="UP001595823">
    <property type="component" value="Unassembled WGS sequence"/>
</dbReference>
<sequence>MNARTASRVVDTPNFDRAAAIRRLAVLKATNSAFAAAAIVDPDAKCSNKARSSSLSNDSSTTPDSGSKRRKSASKA</sequence>
<keyword evidence="3" id="KW-1185">Reference proteome</keyword>